<reference evidence="1" key="2">
    <citation type="submission" date="2023-10" db="EMBL/GenBank/DDBJ databases">
        <authorList>
            <person name="Khurajog B."/>
        </authorList>
    </citation>
    <scope>NUCLEOTIDE SEQUENCE</scope>
    <source>
        <strain evidence="2">BF14</strain>
        <strain evidence="1">BF9</strain>
    </source>
</reference>
<organism evidence="1 3">
    <name type="scientific">Pediococcus acidilactici</name>
    <dbReference type="NCBI Taxonomy" id="1254"/>
    <lineage>
        <taxon>Bacteria</taxon>
        <taxon>Bacillati</taxon>
        <taxon>Bacillota</taxon>
        <taxon>Bacilli</taxon>
        <taxon>Lactobacillales</taxon>
        <taxon>Lactobacillaceae</taxon>
        <taxon>Pediococcus</taxon>
        <taxon>Pediococcus acidilactici group</taxon>
    </lineage>
</organism>
<dbReference type="KEGG" id="paci:A4V11_05025"/>
<dbReference type="RefSeq" id="WP_002832390.1">
    <property type="nucleotide sequence ID" value="NZ_BMWN01000003.1"/>
</dbReference>
<dbReference type="EMBL" id="JAWJAV010000004">
    <property type="protein sequence ID" value="MDV2621721.1"/>
    <property type="molecule type" value="Genomic_DNA"/>
</dbReference>
<proteinExistence type="predicted"/>
<reference evidence="1" key="1">
    <citation type="journal article" date="2023" name="PeerJ">
        <title>Selection and evaluation of lactic acid bacteria from chicken feces in Thailand as potential probiotics.</title>
        <authorList>
            <person name="Khurajog B."/>
            <person name="Disastra Y."/>
            <person name="Lawwyne L.D."/>
            <person name="Sirichokchatchawan W."/>
            <person name="Niyomtham W."/>
            <person name="Yindee J."/>
            <person name="Hampson D.J."/>
            <person name="Prapasarakul N."/>
        </authorList>
    </citation>
    <scope>NUCLEOTIDE SEQUENCE</scope>
    <source>
        <strain evidence="2">BF14</strain>
        <strain evidence="1">BF9</strain>
    </source>
</reference>
<dbReference type="AlphaFoldDB" id="A0AAP3X9V2"/>
<evidence type="ECO:0000313" key="1">
    <source>
        <dbReference type="EMBL" id="MDV2621721.1"/>
    </source>
</evidence>
<dbReference type="Proteomes" id="UP001280897">
    <property type="component" value="Unassembled WGS sequence"/>
</dbReference>
<accession>A0AAP3X9V2</accession>
<sequence>MKVSIQAYANTISRLTEKLEEIGSSVDPFFQELKKAGQLGTVDEMDQSRLKEIKKQFQVATDQYRALEKMVWNAKVPAKLIGKHQLLKRYLREYANQCQKMVDAVDDQTKKLDEVAFQESEHAQEAAMGQMTKALTKIMSSLMG</sequence>
<gene>
    <name evidence="1" type="ORF">R0G89_08255</name>
    <name evidence="2" type="ORF">R0H03_04955</name>
</gene>
<dbReference type="GeneID" id="57366525"/>
<dbReference type="Proteomes" id="UP001280415">
    <property type="component" value="Unassembled WGS sequence"/>
</dbReference>
<protein>
    <submittedName>
        <fullName evidence="1">Uncharacterized protein</fullName>
    </submittedName>
</protein>
<comment type="caution">
    <text evidence="1">The sequence shown here is derived from an EMBL/GenBank/DDBJ whole genome shotgun (WGS) entry which is preliminary data.</text>
</comment>
<evidence type="ECO:0000313" key="2">
    <source>
        <dbReference type="EMBL" id="MDV2911212.1"/>
    </source>
</evidence>
<name>A0AAP3X9V2_PEDAC</name>
<evidence type="ECO:0000313" key="3">
    <source>
        <dbReference type="Proteomes" id="UP001280897"/>
    </source>
</evidence>
<dbReference type="EMBL" id="JAWJAX010000005">
    <property type="protein sequence ID" value="MDV2911212.1"/>
    <property type="molecule type" value="Genomic_DNA"/>
</dbReference>